<keyword evidence="3" id="KW-1185">Reference proteome</keyword>
<sequence length="221" mass="24161">MSATSRFFHHVRRLAAIAGLALTLSPGAWAMSDAVAGGVHELQSRWARIQYRTPENKRVDGFDQLYQRAETLIDQHPEAAELYIWAGIIRSSEAGAKGGLGALSLVKEARKDLEKALSLDGSALDGSAYTSLGVLYYQVPGWPIGFGDDDKARAMLQKGLSLDPGGIDPLYFWGDYQHDQGHDAEARRALKKALKAAPRPGREIADQGRRAQIHALLDKLD</sequence>
<dbReference type="SUPFAM" id="SSF48452">
    <property type="entry name" value="TPR-like"/>
    <property type="match status" value="1"/>
</dbReference>
<dbReference type="Gene3D" id="1.25.40.10">
    <property type="entry name" value="Tetratricopeptide repeat domain"/>
    <property type="match status" value="1"/>
</dbReference>
<evidence type="ECO:0000256" key="1">
    <source>
        <dbReference type="SAM" id="SignalP"/>
    </source>
</evidence>
<name>A0ABS7WXH6_9GAMM</name>
<comment type="caution">
    <text evidence="2">The sequence shown here is derived from an EMBL/GenBank/DDBJ whole genome shotgun (WGS) entry which is preliminary data.</text>
</comment>
<feature type="chain" id="PRO_5045758168" description="Tetratricopeptide repeat protein" evidence="1">
    <location>
        <begin position="31"/>
        <end position="221"/>
    </location>
</feature>
<reference evidence="2 3" key="1">
    <citation type="submission" date="2021-05" db="EMBL/GenBank/DDBJ databases">
        <title>Petroleum and Energy Research Collection (APPE): ex situ preservation of microbial diversity associated with the oil industry and exploitation of its biotechnological potential.</title>
        <authorList>
            <person name="Paixao C.T.M."/>
            <person name="Gomes M.B."/>
            <person name="Oliveira V.M."/>
        </authorList>
    </citation>
    <scope>NUCLEOTIDE SEQUENCE [LARGE SCALE GENOMIC DNA]</scope>
    <source>
        <strain evidence="2 3">LIT2</strain>
    </source>
</reference>
<evidence type="ECO:0000313" key="3">
    <source>
        <dbReference type="Proteomes" id="UP001319883"/>
    </source>
</evidence>
<keyword evidence="1" id="KW-0732">Signal</keyword>
<feature type="signal peptide" evidence="1">
    <location>
        <begin position="1"/>
        <end position="30"/>
    </location>
</feature>
<dbReference type="RefSeq" id="WP_224416486.1">
    <property type="nucleotide sequence ID" value="NZ_JAGXFC010000001.1"/>
</dbReference>
<organism evidence="2 3">
    <name type="scientific">Modicisalibacter tunisiensis</name>
    <dbReference type="NCBI Taxonomy" id="390637"/>
    <lineage>
        <taxon>Bacteria</taxon>
        <taxon>Pseudomonadati</taxon>
        <taxon>Pseudomonadota</taxon>
        <taxon>Gammaproteobacteria</taxon>
        <taxon>Oceanospirillales</taxon>
        <taxon>Halomonadaceae</taxon>
        <taxon>Modicisalibacter</taxon>
    </lineage>
</organism>
<protein>
    <recommendedName>
        <fullName evidence="4">Tetratricopeptide repeat protein</fullName>
    </recommendedName>
</protein>
<proteinExistence type="predicted"/>
<dbReference type="InterPro" id="IPR011990">
    <property type="entry name" value="TPR-like_helical_dom_sf"/>
</dbReference>
<gene>
    <name evidence="2" type="ORF">KGQ91_01950</name>
</gene>
<dbReference type="Proteomes" id="UP001319883">
    <property type="component" value="Unassembled WGS sequence"/>
</dbReference>
<accession>A0ABS7WXH6</accession>
<evidence type="ECO:0000313" key="2">
    <source>
        <dbReference type="EMBL" id="MBZ9566456.1"/>
    </source>
</evidence>
<dbReference type="EMBL" id="JAGXFD010000001">
    <property type="protein sequence ID" value="MBZ9566456.1"/>
    <property type="molecule type" value="Genomic_DNA"/>
</dbReference>
<evidence type="ECO:0008006" key="4">
    <source>
        <dbReference type="Google" id="ProtNLM"/>
    </source>
</evidence>